<keyword evidence="8" id="KW-0443">Lipid metabolism</keyword>
<feature type="domain" description="PLD phosphodiesterase" evidence="13">
    <location>
        <begin position="307"/>
        <end position="334"/>
    </location>
</feature>
<dbReference type="InterPro" id="IPR022924">
    <property type="entry name" value="Cardiolipin_synthase"/>
</dbReference>
<comment type="caution">
    <text evidence="14">The sequence shown here is derived from an EMBL/GenBank/DDBJ whole genome shotgun (WGS) entry which is preliminary data.</text>
</comment>
<evidence type="ECO:0000256" key="9">
    <source>
        <dbReference type="ARBA" id="ARBA00023136"/>
    </source>
</evidence>
<dbReference type="EMBL" id="NPIA01000005">
    <property type="protein sequence ID" value="OZM56812.1"/>
    <property type="molecule type" value="Genomic_DNA"/>
</dbReference>
<keyword evidence="11" id="KW-1208">Phospholipid metabolism</keyword>
<keyword evidence="5" id="KW-0812">Transmembrane</keyword>
<evidence type="ECO:0000259" key="13">
    <source>
        <dbReference type="PROSITE" id="PS50035"/>
    </source>
</evidence>
<comment type="subcellular location">
    <subcellularLocation>
        <location evidence="1">Cell membrane</location>
    </subcellularLocation>
</comment>
<dbReference type="CDD" id="cd09110">
    <property type="entry name" value="PLDc_CLS_1"/>
    <property type="match status" value="1"/>
</dbReference>
<dbReference type="SMART" id="SM00155">
    <property type="entry name" value="PLDc"/>
    <property type="match status" value="2"/>
</dbReference>
<evidence type="ECO:0000256" key="12">
    <source>
        <dbReference type="NCBIfam" id="TIGR04265"/>
    </source>
</evidence>
<evidence type="ECO:0000256" key="3">
    <source>
        <dbReference type="ARBA" id="ARBA00022516"/>
    </source>
</evidence>
<evidence type="ECO:0000256" key="7">
    <source>
        <dbReference type="ARBA" id="ARBA00022989"/>
    </source>
</evidence>
<protein>
    <recommendedName>
        <fullName evidence="12">Cardiolipin synthase</fullName>
        <ecNumber evidence="12">2.7.8.-</ecNumber>
    </recommendedName>
</protein>
<evidence type="ECO:0000313" key="15">
    <source>
        <dbReference type="Proteomes" id="UP000217083"/>
    </source>
</evidence>
<dbReference type="NCBIfam" id="TIGR04265">
    <property type="entry name" value="bac_cardiolipin"/>
    <property type="match status" value="1"/>
</dbReference>
<dbReference type="GO" id="GO:0032049">
    <property type="term" value="P:cardiolipin biosynthetic process"/>
    <property type="evidence" value="ECO:0007669"/>
    <property type="project" value="UniProtKB-UniRule"/>
</dbReference>
<dbReference type="Pfam" id="PF13091">
    <property type="entry name" value="PLDc_2"/>
    <property type="match status" value="2"/>
</dbReference>
<dbReference type="PROSITE" id="PS50035">
    <property type="entry name" value="PLD"/>
    <property type="match status" value="2"/>
</dbReference>
<evidence type="ECO:0000256" key="11">
    <source>
        <dbReference type="ARBA" id="ARBA00023264"/>
    </source>
</evidence>
<evidence type="ECO:0000256" key="1">
    <source>
        <dbReference type="ARBA" id="ARBA00004236"/>
    </source>
</evidence>
<dbReference type="InterPro" id="IPR025202">
    <property type="entry name" value="PLD-like_dom"/>
</dbReference>
<keyword evidence="2" id="KW-1003">Cell membrane</keyword>
<dbReference type="GO" id="GO:0005886">
    <property type="term" value="C:plasma membrane"/>
    <property type="evidence" value="ECO:0007669"/>
    <property type="project" value="UniProtKB-SubCell"/>
</dbReference>
<dbReference type="SUPFAM" id="SSF56024">
    <property type="entry name" value="Phospholipase D/nuclease"/>
    <property type="match status" value="2"/>
</dbReference>
<evidence type="ECO:0000256" key="6">
    <source>
        <dbReference type="ARBA" id="ARBA00022737"/>
    </source>
</evidence>
<accession>A0A263BTB7</accession>
<organism evidence="14 15">
    <name type="scientific">Lottiidibacillus patelloidae</name>
    <dbReference type="NCBI Taxonomy" id="2670334"/>
    <lineage>
        <taxon>Bacteria</taxon>
        <taxon>Bacillati</taxon>
        <taxon>Bacillota</taxon>
        <taxon>Bacilli</taxon>
        <taxon>Bacillales</taxon>
        <taxon>Bacillaceae</taxon>
        <taxon>Lottiidibacillus</taxon>
    </lineage>
</organism>
<reference evidence="15" key="1">
    <citation type="submission" date="2017-08" db="EMBL/GenBank/DDBJ databases">
        <authorList>
            <person name="Huang Z."/>
        </authorList>
    </citation>
    <scope>NUCLEOTIDE SEQUENCE [LARGE SCALE GENOMIC DNA]</scope>
    <source>
        <strain evidence="15">SA5d-4</strain>
    </source>
</reference>
<name>A0A263BTB7_9BACI</name>
<keyword evidence="7" id="KW-1133">Transmembrane helix</keyword>
<evidence type="ECO:0000256" key="8">
    <source>
        <dbReference type="ARBA" id="ARBA00023098"/>
    </source>
</evidence>
<dbReference type="AlphaFoldDB" id="A0A263BTB7"/>
<dbReference type="Gene3D" id="3.30.870.10">
    <property type="entry name" value="Endonuclease Chain A"/>
    <property type="match status" value="2"/>
</dbReference>
<evidence type="ECO:0000256" key="5">
    <source>
        <dbReference type="ARBA" id="ARBA00022692"/>
    </source>
</evidence>
<feature type="domain" description="PLD phosphodiesterase" evidence="13">
    <location>
        <begin position="136"/>
        <end position="163"/>
    </location>
</feature>
<keyword evidence="4" id="KW-0808">Transferase</keyword>
<proteinExistence type="predicted"/>
<dbReference type="GO" id="GO:0008808">
    <property type="term" value="F:cardiolipin synthase activity"/>
    <property type="evidence" value="ECO:0007669"/>
    <property type="project" value="UniProtKB-UniRule"/>
</dbReference>
<reference evidence="14 15" key="2">
    <citation type="submission" date="2017-09" db="EMBL/GenBank/DDBJ databases">
        <title>Bacillus patelloidae sp. nov., isolated from the intestinal tract of a marine limpet.</title>
        <authorList>
            <person name="Liu R."/>
            <person name="Dong C."/>
            <person name="Shao Z."/>
        </authorList>
    </citation>
    <scope>NUCLEOTIDE SEQUENCE [LARGE SCALE GENOMIC DNA]</scope>
    <source>
        <strain evidence="14 15">SA5d-4</strain>
    </source>
</reference>
<evidence type="ECO:0000256" key="10">
    <source>
        <dbReference type="ARBA" id="ARBA00023209"/>
    </source>
</evidence>
<keyword evidence="15" id="KW-1185">Reference proteome</keyword>
<keyword evidence="3" id="KW-0444">Lipid biosynthesis</keyword>
<dbReference type="PIRSF" id="PIRSF000850">
    <property type="entry name" value="Phospholipase_D_PSS"/>
    <property type="match status" value="1"/>
</dbReference>
<gene>
    <name evidence="14" type="primary">cls</name>
    <name evidence="14" type="ORF">CIB95_11030</name>
</gene>
<dbReference type="InterPro" id="IPR001736">
    <property type="entry name" value="PLipase_D/transphosphatidylase"/>
</dbReference>
<dbReference type="FunFam" id="3.30.870.10:FF:000014">
    <property type="entry name" value="Cardiolipin synthase"/>
    <property type="match status" value="1"/>
</dbReference>
<sequence length="394" mass="45365">MSILAIVLFIFLIWLDFALGKRTHQRTTIKKSFPQRQSDCELFNTGERLFSALFNDIKEASHHIHILFYIVREDDISKRLFHLLKEKANQGVTVRLLVDRIGSMNISKATRKDLKDHGIHFSFAKTPTFPYFLYKLNRRNHRKICVIDGKIGFLGGFNVGNEYLGLDPKLGHWRDFHLKITGEGVCDLQQQFLEDWHDATKVKVNAPSYYPKLVSGKIPIKLQPTDGAHVEEIFLELFDKAKYSITIGTPYFIPGKRVQQALISKAKEGVKVTLLLPQKSDHLFVKQAAMPYIKGLLHAGCSIYQFTEGFYHAKVVIIDDELCDIGTANFDRRSFYLNQEMNCFIYDKVFVGKVQQAFSNDIQLSAKVTMETVNNRSLKERIEEKFGTLFARFL</sequence>
<keyword evidence="10" id="KW-0594">Phospholipid biosynthesis</keyword>
<dbReference type="CDD" id="cd09112">
    <property type="entry name" value="PLDc_CLS_2"/>
    <property type="match status" value="1"/>
</dbReference>
<evidence type="ECO:0000256" key="2">
    <source>
        <dbReference type="ARBA" id="ARBA00022475"/>
    </source>
</evidence>
<evidence type="ECO:0000313" key="14">
    <source>
        <dbReference type="EMBL" id="OZM56812.1"/>
    </source>
</evidence>
<keyword evidence="6" id="KW-0677">Repeat</keyword>
<dbReference type="PANTHER" id="PTHR21248:SF7">
    <property type="entry name" value="MINOR CARDIOLIPIN SYNTHASE CLSB"/>
    <property type="match status" value="1"/>
</dbReference>
<keyword evidence="9" id="KW-0472">Membrane</keyword>
<dbReference type="Proteomes" id="UP000217083">
    <property type="component" value="Unassembled WGS sequence"/>
</dbReference>
<dbReference type="EC" id="2.7.8.-" evidence="12"/>
<dbReference type="PANTHER" id="PTHR21248">
    <property type="entry name" value="CARDIOLIPIN SYNTHASE"/>
    <property type="match status" value="1"/>
</dbReference>
<evidence type="ECO:0000256" key="4">
    <source>
        <dbReference type="ARBA" id="ARBA00022679"/>
    </source>
</evidence>